<feature type="transmembrane region" description="Helical" evidence="6">
    <location>
        <begin position="151"/>
        <end position="170"/>
    </location>
</feature>
<keyword evidence="4 6" id="KW-1133">Transmembrane helix</keyword>
<dbReference type="InterPro" id="IPR002797">
    <property type="entry name" value="Polysacc_synth"/>
</dbReference>
<keyword evidence="5 6" id="KW-0472">Membrane</keyword>
<feature type="transmembrane region" description="Helical" evidence="6">
    <location>
        <begin position="81"/>
        <end position="105"/>
    </location>
</feature>
<comment type="subcellular location">
    <subcellularLocation>
        <location evidence="1">Cell membrane</location>
        <topology evidence="1">Multi-pass membrane protein</topology>
    </subcellularLocation>
</comment>
<keyword evidence="3 6" id="KW-0812">Transmembrane</keyword>
<protein>
    <submittedName>
        <fullName evidence="7">Oligosaccharide flippase family protein</fullName>
    </submittedName>
</protein>
<organism evidence="7 8">
    <name type="scientific">Ectobacillus antri</name>
    <dbReference type="NCBI Taxonomy" id="2486280"/>
    <lineage>
        <taxon>Bacteria</taxon>
        <taxon>Bacillati</taxon>
        <taxon>Bacillota</taxon>
        <taxon>Bacilli</taxon>
        <taxon>Bacillales</taxon>
        <taxon>Bacillaceae</taxon>
        <taxon>Ectobacillus</taxon>
    </lineage>
</organism>
<feature type="transmembrane region" description="Helical" evidence="6">
    <location>
        <begin position="387"/>
        <end position="404"/>
    </location>
</feature>
<feature type="transmembrane region" description="Helical" evidence="6">
    <location>
        <begin position="215"/>
        <end position="236"/>
    </location>
</feature>
<evidence type="ECO:0000313" key="8">
    <source>
        <dbReference type="Proteomes" id="UP001218246"/>
    </source>
</evidence>
<sequence length="475" mass="52538">MDSIRKNSIGRNIIHLFIGTVLSRGINAVTLIILAKYLNSYQYGMFSVALAFSMVMGYFTDVGLSNIVLREGAKQGNDIKVIIGSYVKLRIILLIATFLGSFGIIHTIYENNELIRMVYYLIIPMVIGLAMQSIGITYFQLVEQMQYVSIIRILSSILLGVAITIGMILAIPPFQIAFIFGMSYFLAGLYGIYMVHKSIGLTLKLPFQKGLLDQIGLFIISGLVIMLLPHMGPLILENTMPLAQIGLFAVAYRIPSALYQVPGIVGGAFYPVLFKHYSAGRVQEHERLSVLQFKMMVLIAMLLTIPIFHAADIIIAFLFGDNWILAKEPLRILAVLLILQGGGVALADGLTTQGLQGRRTTIQLLTAILGVGLYWILSMLYELKGAVYAALFIELIAMLGFCIMSPNRWRLLKSVLLPYSFLCTVALIGVHRLLGTSSVASILTSIALLSFVLLDVEVRTVMLRYIRKIKKQTAA</sequence>
<feature type="transmembrane region" description="Helical" evidence="6">
    <location>
        <begin position="332"/>
        <end position="350"/>
    </location>
</feature>
<feature type="transmembrane region" description="Helical" evidence="6">
    <location>
        <begin position="117"/>
        <end position="139"/>
    </location>
</feature>
<evidence type="ECO:0000256" key="4">
    <source>
        <dbReference type="ARBA" id="ARBA00022989"/>
    </source>
</evidence>
<feature type="transmembrane region" description="Helical" evidence="6">
    <location>
        <begin position="12"/>
        <end position="35"/>
    </location>
</feature>
<feature type="transmembrane region" description="Helical" evidence="6">
    <location>
        <begin position="256"/>
        <end position="274"/>
    </location>
</feature>
<evidence type="ECO:0000256" key="1">
    <source>
        <dbReference type="ARBA" id="ARBA00004651"/>
    </source>
</evidence>
<dbReference type="PANTHER" id="PTHR30250">
    <property type="entry name" value="PST FAMILY PREDICTED COLANIC ACID TRANSPORTER"/>
    <property type="match status" value="1"/>
</dbReference>
<dbReference type="PANTHER" id="PTHR30250:SF11">
    <property type="entry name" value="O-ANTIGEN TRANSPORTER-RELATED"/>
    <property type="match status" value="1"/>
</dbReference>
<feature type="transmembrane region" description="Helical" evidence="6">
    <location>
        <begin position="362"/>
        <end position="381"/>
    </location>
</feature>
<dbReference type="Proteomes" id="UP001218246">
    <property type="component" value="Unassembled WGS sequence"/>
</dbReference>
<comment type="caution">
    <text evidence="7">The sequence shown here is derived from an EMBL/GenBank/DDBJ whole genome shotgun (WGS) entry which is preliminary data.</text>
</comment>
<feature type="transmembrane region" description="Helical" evidence="6">
    <location>
        <begin position="440"/>
        <end position="462"/>
    </location>
</feature>
<feature type="transmembrane region" description="Helical" evidence="6">
    <location>
        <begin position="295"/>
        <end position="320"/>
    </location>
</feature>
<feature type="transmembrane region" description="Helical" evidence="6">
    <location>
        <begin position="176"/>
        <end position="195"/>
    </location>
</feature>
<accession>A0ABT6H5D3</accession>
<dbReference type="InterPro" id="IPR050833">
    <property type="entry name" value="Poly_Biosynth_Transport"/>
</dbReference>
<dbReference type="Pfam" id="PF01943">
    <property type="entry name" value="Polysacc_synt"/>
    <property type="match status" value="1"/>
</dbReference>
<proteinExistence type="predicted"/>
<keyword evidence="2" id="KW-1003">Cell membrane</keyword>
<name>A0ABT6H5D3_9BACI</name>
<feature type="transmembrane region" description="Helical" evidence="6">
    <location>
        <begin position="41"/>
        <end position="60"/>
    </location>
</feature>
<evidence type="ECO:0000256" key="3">
    <source>
        <dbReference type="ARBA" id="ARBA00022692"/>
    </source>
</evidence>
<evidence type="ECO:0000313" key="7">
    <source>
        <dbReference type="EMBL" id="MDG5753656.1"/>
    </source>
</evidence>
<reference evidence="7 8" key="1">
    <citation type="submission" date="2023-04" db="EMBL/GenBank/DDBJ databases">
        <title>Ectobacillus antri isolated from activated sludge.</title>
        <authorList>
            <person name="Yan P."/>
            <person name="Liu X."/>
        </authorList>
    </citation>
    <scope>NUCLEOTIDE SEQUENCE [LARGE SCALE GENOMIC DNA]</scope>
    <source>
        <strain evidence="7 8">C18H</strain>
    </source>
</reference>
<gene>
    <name evidence="7" type="ORF">P6P90_06660</name>
</gene>
<feature type="transmembrane region" description="Helical" evidence="6">
    <location>
        <begin position="416"/>
        <end position="434"/>
    </location>
</feature>
<dbReference type="RefSeq" id="WP_278018040.1">
    <property type="nucleotide sequence ID" value="NZ_JARRRY010000002.1"/>
</dbReference>
<dbReference type="EMBL" id="JARULN010000003">
    <property type="protein sequence ID" value="MDG5753656.1"/>
    <property type="molecule type" value="Genomic_DNA"/>
</dbReference>
<evidence type="ECO:0000256" key="2">
    <source>
        <dbReference type="ARBA" id="ARBA00022475"/>
    </source>
</evidence>
<keyword evidence="8" id="KW-1185">Reference proteome</keyword>
<evidence type="ECO:0000256" key="6">
    <source>
        <dbReference type="SAM" id="Phobius"/>
    </source>
</evidence>
<evidence type="ECO:0000256" key="5">
    <source>
        <dbReference type="ARBA" id="ARBA00023136"/>
    </source>
</evidence>